<evidence type="ECO:0000256" key="3">
    <source>
        <dbReference type="ARBA" id="ARBA00022737"/>
    </source>
</evidence>
<evidence type="ECO:0000256" key="1">
    <source>
        <dbReference type="ARBA" id="ARBA00022703"/>
    </source>
</evidence>
<feature type="region of interest" description="Disordered" evidence="6">
    <location>
        <begin position="432"/>
        <end position="478"/>
    </location>
</feature>
<sequence>MLGSGCSSLGCDPDSTVPFGPSIGGVHSAECKADLKECSPGHEMVKCKGTGPELKYYCQQCSDTAFQPNANRYGDRCRLRKACYNQFMRYRDYGSTTRDAMCKCEPGYHFESTDQRACVQNNYCDRGYGQTDYGSCERCVVGSTYSDKKDKLQRCKTVTNCEKDKRCTIKRSNGTGDNVCSTYRVKNPSKDCANPPPVHARNEQNGGLSEGAIAGIVLGVLAIIVIVVLLFLFLLHRRRKARAENDQIDPDHLERLASQIVERSAKEEPYRRKVLTASMREIEDNINKQIWSLPQELFRNHFQDAKYELVVEKYKDKDHKYAINGYMQDWREWREEAGDAVQELFACLKKVKREDIIYKICSKFREAYPEVVIDAETQLENGVVSRRSKRQNKEGVMDVLFPCCSAQQKYETEENEQVKFMLDDSKDAAATPQTLEFEPNEKGNNSNDSNDNGALTPQEAGDVYRERPTPSAPVLDDSGNIHIIIPMNRSVSYPVQASS</sequence>
<dbReference type="Gene3D" id="2.10.50.10">
    <property type="entry name" value="Tumor Necrosis Factor Receptor, subunit A, domain 2"/>
    <property type="match status" value="1"/>
</dbReference>
<evidence type="ECO:0000256" key="5">
    <source>
        <dbReference type="ARBA" id="ARBA00023180"/>
    </source>
</evidence>
<protein>
    <recommendedName>
        <fullName evidence="10">TNFR-Cys domain-containing protein</fullName>
    </recommendedName>
</protein>
<gene>
    <name evidence="8" type="ORF">MCOR_21040</name>
</gene>
<keyword evidence="1" id="KW-0053">Apoptosis</keyword>
<evidence type="ECO:0000313" key="8">
    <source>
        <dbReference type="EMBL" id="CAC5385498.1"/>
    </source>
</evidence>
<keyword evidence="7" id="KW-0472">Membrane</keyword>
<evidence type="ECO:0000256" key="4">
    <source>
        <dbReference type="ARBA" id="ARBA00023157"/>
    </source>
</evidence>
<keyword evidence="3" id="KW-0677">Repeat</keyword>
<dbReference type="Proteomes" id="UP000507470">
    <property type="component" value="Unassembled WGS sequence"/>
</dbReference>
<name>A0A6J8BNE1_MYTCO</name>
<evidence type="ECO:0000256" key="6">
    <source>
        <dbReference type="SAM" id="MobiDB-lite"/>
    </source>
</evidence>
<dbReference type="EMBL" id="CACVKT020003724">
    <property type="protein sequence ID" value="CAC5385498.1"/>
    <property type="molecule type" value="Genomic_DNA"/>
</dbReference>
<feature type="compositionally biased region" description="Low complexity" evidence="6">
    <location>
        <begin position="443"/>
        <end position="453"/>
    </location>
</feature>
<evidence type="ECO:0000256" key="2">
    <source>
        <dbReference type="ARBA" id="ARBA00022729"/>
    </source>
</evidence>
<keyword evidence="7" id="KW-1133">Transmembrane helix</keyword>
<dbReference type="InterPro" id="IPR052459">
    <property type="entry name" value="TNFRSF_decoy_receptor"/>
</dbReference>
<feature type="transmembrane region" description="Helical" evidence="7">
    <location>
        <begin position="212"/>
        <end position="235"/>
    </location>
</feature>
<reference evidence="8 9" key="1">
    <citation type="submission" date="2020-06" db="EMBL/GenBank/DDBJ databases">
        <authorList>
            <person name="Li R."/>
            <person name="Bekaert M."/>
        </authorList>
    </citation>
    <scope>NUCLEOTIDE SEQUENCE [LARGE SCALE GENOMIC DNA]</scope>
    <source>
        <strain evidence="9">wild</strain>
    </source>
</reference>
<dbReference type="GO" id="GO:0006915">
    <property type="term" value="P:apoptotic process"/>
    <property type="evidence" value="ECO:0007669"/>
    <property type="project" value="UniProtKB-KW"/>
</dbReference>
<keyword evidence="5" id="KW-0325">Glycoprotein</keyword>
<evidence type="ECO:0000313" key="9">
    <source>
        <dbReference type="Proteomes" id="UP000507470"/>
    </source>
</evidence>
<accession>A0A6J8BNE1</accession>
<organism evidence="8 9">
    <name type="scientific">Mytilus coruscus</name>
    <name type="common">Sea mussel</name>
    <dbReference type="NCBI Taxonomy" id="42192"/>
    <lineage>
        <taxon>Eukaryota</taxon>
        <taxon>Metazoa</taxon>
        <taxon>Spiralia</taxon>
        <taxon>Lophotrochozoa</taxon>
        <taxon>Mollusca</taxon>
        <taxon>Bivalvia</taxon>
        <taxon>Autobranchia</taxon>
        <taxon>Pteriomorphia</taxon>
        <taxon>Mytilida</taxon>
        <taxon>Mytiloidea</taxon>
        <taxon>Mytilidae</taxon>
        <taxon>Mytilinae</taxon>
        <taxon>Mytilus</taxon>
    </lineage>
</organism>
<keyword evidence="2" id="KW-0732">Signal</keyword>
<evidence type="ECO:0008006" key="10">
    <source>
        <dbReference type="Google" id="ProtNLM"/>
    </source>
</evidence>
<keyword evidence="9" id="KW-1185">Reference proteome</keyword>
<dbReference type="OrthoDB" id="6157299at2759"/>
<keyword evidence="7" id="KW-0812">Transmembrane</keyword>
<dbReference type="PANTHER" id="PTHR23097:SF181">
    <property type="entry name" value="CASPASE-8-LIKE"/>
    <property type="match status" value="1"/>
</dbReference>
<keyword evidence="4" id="KW-1015">Disulfide bond</keyword>
<dbReference type="PANTHER" id="PTHR23097">
    <property type="entry name" value="TUMOR NECROSIS FACTOR RECEPTOR SUPERFAMILY MEMBER"/>
    <property type="match status" value="1"/>
</dbReference>
<proteinExistence type="predicted"/>
<dbReference type="AlphaFoldDB" id="A0A6J8BNE1"/>
<evidence type="ECO:0000256" key="7">
    <source>
        <dbReference type="SAM" id="Phobius"/>
    </source>
</evidence>